<keyword evidence="2" id="KW-1185">Reference proteome</keyword>
<name>X6NN91_RETFI</name>
<evidence type="ECO:0000313" key="1">
    <source>
        <dbReference type="EMBL" id="ETO27750.1"/>
    </source>
</evidence>
<evidence type="ECO:0000313" key="2">
    <source>
        <dbReference type="Proteomes" id="UP000023152"/>
    </source>
</evidence>
<accession>X6NN91</accession>
<dbReference type="Proteomes" id="UP000023152">
    <property type="component" value="Unassembled WGS sequence"/>
</dbReference>
<dbReference type="EMBL" id="ASPP01007065">
    <property type="protein sequence ID" value="ETO27750.1"/>
    <property type="molecule type" value="Genomic_DNA"/>
</dbReference>
<reference evidence="1 2" key="1">
    <citation type="journal article" date="2013" name="Curr. Biol.">
        <title>The Genome of the Foraminiferan Reticulomyxa filosa.</title>
        <authorList>
            <person name="Glockner G."/>
            <person name="Hulsmann N."/>
            <person name="Schleicher M."/>
            <person name="Noegel A.A."/>
            <person name="Eichinger L."/>
            <person name="Gallinger C."/>
            <person name="Pawlowski J."/>
            <person name="Sierra R."/>
            <person name="Euteneuer U."/>
            <person name="Pillet L."/>
            <person name="Moustafa A."/>
            <person name="Platzer M."/>
            <person name="Groth M."/>
            <person name="Szafranski K."/>
            <person name="Schliwa M."/>
        </authorList>
    </citation>
    <scope>NUCLEOTIDE SEQUENCE [LARGE SCALE GENOMIC DNA]</scope>
</reference>
<gene>
    <name evidence="1" type="ORF">RFI_09383</name>
</gene>
<comment type="caution">
    <text evidence="1">The sequence shown here is derived from an EMBL/GenBank/DDBJ whole genome shotgun (WGS) entry which is preliminary data.</text>
</comment>
<sequence>MRKRAVEKAKEKELLAKMASKSNDKSKQTEKFIELCKQVNIDHHFTNWEVNKKNSGSDSAVATEIETTVWDELEFEDVVSQPLAEYRWGTDDEVYDIAVVEPISLSPNKYLMVSDKVIKGPEFKEPPSGDYAEQTAVVLRVEQWDKTRVNPSQIRGDRVYTQWSLRHGFRFDYNGASDVAFFKRGHLLNHEWTRIRVGDRVQTLFGKEDDNTSLGTVAVIQFTIGISGVLAKVQWDKNDHVNMYSWGFGNVYDIAKVEED</sequence>
<organism evidence="1 2">
    <name type="scientific">Reticulomyxa filosa</name>
    <dbReference type="NCBI Taxonomy" id="46433"/>
    <lineage>
        <taxon>Eukaryota</taxon>
        <taxon>Sar</taxon>
        <taxon>Rhizaria</taxon>
        <taxon>Retaria</taxon>
        <taxon>Foraminifera</taxon>
        <taxon>Monothalamids</taxon>
        <taxon>Reticulomyxidae</taxon>
        <taxon>Reticulomyxa</taxon>
    </lineage>
</organism>
<dbReference type="AlphaFoldDB" id="X6NN91"/>
<protein>
    <submittedName>
        <fullName evidence="1">Uncharacterized protein</fullName>
    </submittedName>
</protein>
<proteinExistence type="predicted"/>